<dbReference type="GO" id="GO:0008168">
    <property type="term" value="F:methyltransferase activity"/>
    <property type="evidence" value="ECO:0007669"/>
    <property type="project" value="UniProtKB-KW"/>
</dbReference>
<comment type="caution">
    <text evidence="1">The sequence shown here is derived from an EMBL/GenBank/DDBJ whole genome shotgun (WGS) entry which is preliminary data.</text>
</comment>
<dbReference type="GO" id="GO:0032259">
    <property type="term" value="P:methylation"/>
    <property type="evidence" value="ECO:0007669"/>
    <property type="project" value="UniProtKB-KW"/>
</dbReference>
<dbReference type="NCBIfam" id="TIGR04325">
    <property type="entry name" value="MTase_LIC12133"/>
    <property type="match status" value="1"/>
</dbReference>
<keyword evidence="2" id="KW-1185">Reference proteome</keyword>
<dbReference type="EC" id="2.1.1.-" evidence="1"/>
<keyword evidence="1" id="KW-0489">Methyltransferase</keyword>
<organism evidence="1 2">
    <name type="scientific">Sphingobacterium tabacisoli</name>
    <dbReference type="NCBI Taxonomy" id="2044855"/>
    <lineage>
        <taxon>Bacteria</taxon>
        <taxon>Pseudomonadati</taxon>
        <taxon>Bacteroidota</taxon>
        <taxon>Sphingobacteriia</taxon>
        <taxon>Sphingobacteriales</taxon>
        <taxon>Sphingobacteriaceae</taxon>
        <taxon>Sphingobacterium</taxon>
    </lineage>
</organism>
<reference evidence="2" key="1">
    <citation type="journal article" date="2019" name="Int. J. Syst. Evol. Microbiol.">
        <title>The Global Catalogue of Microorganisms (GCM) 10K type strain sequencing project: providing services to taxonomists for standard genome sequencing and annotation.</title>
        <authorList>
            <consortium name="The Broad Institute Genomics Platform"/>
            <consortium name="The Broad Institute Genome Sequencing Center for Infectious Disease"/>
            <person name="Wu L."/>
            <person name="Ma J."/>
        </authorList>
    </citation>
    <scope>NUCLEOTIDE SEQUENCE [LARGE SCALE GENOMIC DNA]</scope>
    <source>
        <strain evidence="2">KCTC 52298</strain>
    </source>
</reference>
<keyword evidence="1" id="KW-0808">Transferase</keyword>
<evidence type="ECO:0000313" key="1">
    <source>
        <dbReference type="EMBL" id="MFD2553273.1"/>
    </source>
</evidence>
<dbReference type="Proteomes" id="UP001597440">
    <property type="component" value="Unassembled WGS sequence"/>
</dbReference>
<name>A0ABW5KYZ9_9SPHI</name>
<dbReference type="RefSeq" id="WP_210355341.1">
    <property type="nucleotide sequence ID" value="NZ_JAEQMU010000004.1"/>
</dbReference>
<accession>A0ABW5KYZ9</accession>
<proteinExistence type="predicted"/>
<dbReference type="InterPro" id="IPR027612">
    <property type="entry name" value="Put_MTase_LIC12133"/>
</dbReference>
<sequence length="266" mass="30867">MHFFSKKKAIIAPPSYGWFGDYDSWESACQETTGYDRDNILQKTRAALAQVRDGEAVYERDSVLFDKKQYPFPLIASLLYVAAQHNNRLHVLDFGGAFGSTYFQVTDFMKPLDALTWHIVEQSRYVEIGKHEFENQQLGFFYTIADSMEKVRPHVILLSSVVQYLPNPHEFLASLSSLNVDYILFDRTAFIKSGPDRLTVQKVPPSIYEASYPSWFFNEEMFFHHFSDYYVMADFMSYVEGESDLQIDGKLAGYDKGFLLCRKYEK</sequence>
<dbReference type="EMBL" id="JBHULD010000004">
    <property type="protein sequence ID" value="MFD2553273.1"/>
    <property type="molecule type" value="Genomic_DNA"/>
</dbReference>
<protein>
    <submittedName>
        <fullName evidence="1">Methyltransferase, TIGR04325 family</fullName>
        <ecNumber evidence="1">2.1.1.-</ecNumber>
    </submittedName>
</protein>
<gene>
    <name evidence="1" type="ORF">ACFSQW_02635</name>
</gene>
<evidence type="ECO:0000313" key="2">
    <source>
        <dbReference type="Proteomes" id="UP001597440"/>
    </source>
</evidence>